<feature type="region of interest" description="Disordered" evidence="3">
    <location>
        <begin position="1"/>
        <end position="25"/>
    </location>
</feature>
<dbReference type="PANTHER" id="PTHR13069:SF21">
    <property type="entry name" value="ALKYLATED DNA REPAIR PROTEIN ALKB HOMOLOG 8"/>
    <property type="match status" value="1"/>
</dbReference>
<sequence length="257" mass="27938">MPGAASAHEAAAAPQQCSSLGDEDDTQLEQMEARYVHSVYDIIATHFSATRFAIWPKVKAFLQSLPSGALLADVGCGNGKYFGVRPDVAVLGSDRSPNLAETAARRLRPMATAAVPGPLTRCDVAVADGLHLPYRSGALDAVVCIAVLHHISSETRRVRLLRELARVLRPGGRALVTVWASQQEEPGKLQKWEPIPSAESAPDGRIDRAKGTVVFKRYYHLFDEGELNSLVLQVPGVSISDSFYDKSNWCVIFERTA</sequence>
<dbReference type="GeneID" id="17045273"/>
<dbReference type="CDD" id="cd02440">
    <property type="entry name" value="AdoMet_MTases"/>
    <property type="match status" value="1"/>
</dbReference>
<evidence type="ECO:0000313" key="6">
    <source>
        <dbReference type="Proteomes" id="UP000007264"/>
    </source>
</evidence>
<dbReference type="InterPro" id="IPR051422">
    <property type="entry name" value="AlkB_tRNA_MeTrf/Diox"/>
</dbReference>
<accession>I0ZB09</accession>
<dbReference type="GO" id="GO:0008757">
    <property type="term" value="F:S-adenosylmethionine-dependent methyltransferase activity"/>
    <property type="evidence" value="ECO:0007669"/>
    <property type="project" value="InterPro"/>
</dbReference>
<dbReference type="InterPro" id="IPR013216">
    <property type="entry name" value="Methyltransf_11"/>
</dbReference>
<dbReference type="GO" id="GO:0002098">
    <property type="term" value="P:tRNA wobble uridine modification"/>
    <property type="evidence" value="ECO:0007669"/>
    <property type="project" value="TreeGrafter"/>
</dbReference>
<dbReference type="GO" id="GO:0000049">
    <property type="term" value="F:tRNA binding"/>
    <property type="evidence" value="ECO:0007669"/>
    <property type="project" value="TreeGrafter"/>
</dbReference>
<protein>
    <recommendedName>
        <fullName evidence="4">Methyltransferase type 11 domain-containing protein</fullName>
    </recommendedName>
</protein>
<dbReference type="InterPro" id="IPR029063">
    <property type="entry name" value="SAM-dependent_MTases_sf"/>
</dbReference>
<evidence type="ECO:0000256" key="3">
    <source>
        <dbReference type="SAM" id="MobiDB-lite"/>
    </source>
</evidence>
<dbReference type="STRING" id="574566.I0ZB09"/>
<dbReference type="EMBL" id="AGSI01000001">
    <property type="protein sequence ID" value="EIE27828.1"/>
    <property type="molecule type" value="Genomic_DNA"/>
</dbReference>
<feature type="domain" description="Methyltransferase type 11" evidence="4">
    <location>
        <begin position="73"/>
        <end position="175"/>
    </location>
</feature>
<evidence type="ECO:0000256" key="2">
    <source>
        <dbReference type="ARBA" id="ARBA00022679"/>
    </source>
</evidence>
<feature type="compositionally biased region" description="Low complexity" evidence="3">
    <location>
        <begin position="1"/>
        <end position="13"/>
    </location>
</feature>
<dbReference type="PANTHER" id="PTHR13069">
    <property type="entry name" value="ALKYLATED DNA REPAIR PROTEIN ALKB HOMOLOG 8"/>
    <property type="match status" value="1"/>
</dbReference>
<dbReference type="GO" id="GO:0030488">
    <property type="term" value="P:tRNA methylation"/>
    <property type="evidence" value="ECO:0007669"/>
    <property type="project" value="TreeGrafter"/>
</dbReference>
<dbReference type="AlphaFoldDB" id="I0ZB09"/>
<dbReference type="Proteomes" id="UP000007264">
    <property type="component" value="Unassembled WGS sequence"/>
</dbReference>
<dbReference type="eggNOG" id="KOG1331">
    <property type="taxonomic scope" value="Eukaryota"/>
</dbReference>
<keyword evidence="2" id="KW-0808">Transferase</keyword>
<keyword evidence="1" id="KW-0489">Methyltransferase</keyword>
<dbReference type="GO" id="GO:0005634">
    <property type="term" value="C:nucleus"/>
    <property type="evidence" value="ECO:0007669"/>
    <property type="project" value="TreeGrafter"/>
</dbReference>
<dbReference type="GO" id="GO:0106335">
    <property type="term" value="F:tRNA (5-carboxymethyluridine(34)-5-O)-methyltransferase activity"/>
    <property type="evidence" value="ECO:0007669"/>
    <property type="project" value="TreeGrafter"/>
</dbReference>
<dbReference type="SUPFAM" id="SSF53335">
    <property type="entry name" value="S-adenosyl-L-methionine-dependent methyltransferases"/>
    <property type="match status" value="1"/>
</dbReference>
<comment type="caution">
    <text evidence="5">The sequence shown here is derived from an EMBL/GenBank/DDBJ whole genome shotgun (WGS) entry which is preliminary data.</text>
</comment>
<dbReference type="RefSeq" id="XP_005652372.1">
    <property type="nucleotide sequence ID" value="XM_005652315.1"/>
</dbReference>
<dbReference type="KEGG" id="csl:COCSUDRAFT_83448"/>
<dbReference type="Gene3D" id="3.40.50.150">
    <property type="entry name" value="Vaccinia Virus protein VP39"/>
    <property type="match status" value="1"/>
</dbReference>
<name>I0ZB09_COCSC</name>
<evidence type="ECO:0000313" key="5">
    <source>
        <dbReference type="EMBL" id="EIE27828.1"/>
    </source>
</evidence>
<organism evidence="5 6">
    <name type="scientific">Coccomyxa subellipsoidea (strain C-169)</name>
    <name type="common">Green microalga</name>
    <dbReference type="NCBI Taxonomy" id="574566"/>
    <lineage>
        <taxon>Eukaryota</taxon>
        <taxon>Viridiplantae</taxon>
        <taxon>Chlorophyta</taxon>
        <taxon>core chlorophytes</taxon>
        <taxon>Trebouxiophyceae</taxon>
        <taxon>Trebouxiophyceae incertae sedis</taxon>
        <taxon>Coccomyxaceae</taxon>
        <taxon>Coccomyxa</taxon>
        <taxon>Coccomyxa subellipsoidea</taxon>
    </lineage>
</organism>
<dbReference type="GO" id="GO:0005737">
    <property type="term" value="C:cytoplasm"/>
    <property type="evidence" value="ECO:0007669"/>
    <property type="project" value="TreeGrafter"/>
</dbReference>
<evidence type="ECO:0000259" key="4">
    <source>
        <dbReference type="Pfam" id="PF08241"/>
    </source>
</evidence>
<reference evidence="5 6" key="1">
    <citation type="journal article" date="2012" name="Genome Biol.">
        <title>The genome of the polar eukaryotic microalga coccomyxa subellipsoidea reveals traits of cold adaptation.</title>
        <authorList>
            <person name="Blanc G."/>
            <person name="Agarkova I."/>
            <person name="Grimwood J."/>
            <person name="Kuo A."/>
            <person name="Brueggeman A."/>
            <person name="Dunigan D."/>
            <person name="Gurnon J."/>
            <person name="Ladunga I."/>
            <person name="Lindquist E."/>
            <person name="Lucas S."/>
            <person name="Pangilinan J."/>
            <person name="Proschold T."/>
            <person name="Salamov A."/>
            <person name="Schmutz J."/>
            <person name="Weeks D."/>
            <person name="Yamada T."/>
            <person name="Claverie J.M."/>
            <person name="Grigoriev I."/>
            <person name="Van Etten J."/>
            <person name="Lomsadze A."/>
            <person name="Borodovsky M."/>
        </authorList>
    </citation>
    <scope>NUCLEOTIDE SEQUENCE [LARGE SCALE GENOMIC DNA]</scope>
    <source>
        <strain evidence="5 6">C-169</strain>
    </source>
</reference>
<dbReference type="Pfam" id="PF08241">
    <property type="entry name" value="Methyltransf_11"/>
    <property type="match status" value="1"/>
</dbReference>
<dbReference type="OrthoDB" id="271595at2759"/>
<keyword evidence="6" id="KW-1185">Reference proteome</keyword>
<proteinExistence type="predicted"/>
<evidence type="ECO:0000256" key="1">
    <source>
        <dbReference type="ARBA" id="ARBA00022603"/>
    </source>
</evidence>
<gene>
    <name evidence="5" type="ORF">COCSUDRAFT_83448</name>
</gene>